<evidence type="ECO:0000313" key="3">
    <source>
        <dbReference type="Proteomes" id="UP000266841"/>
    </source>
</evidence>
<gene>
    <name evidence="2" type="ORF">THAOC_13190</name>
</gene>
<dbReference type="OrthoDB" id="9991317at2759"/>
<dbReference type="Gene3D" id="1.10.238.10">
    <property type="entry name" value="EF-hand"/>
    <property type="match status" value="1"/>
</dbReference>
<name>K0SLP2_THAOC</name>
<reference evidence="2 3" key="1">
    <citation type="journal article" date="2012" name="Genome Biol.">
        <title>Genome and low-iron response of an oceanic diatom adapted to chronic iron limitation.</title>
        <authorList>
            <person name="Lommer M."/>
            <person name="Specht M."/>
            <person name="Roy A.S."/>
            <person name="Kraemer L."/>
            <person name="Andreson R."/>
            <person name="Gutowska M.A."/>
            <person name="Wolf J."/>
            <person name="Bergner S.V."/>
            <person name="Schilhabel M.B."/>
            <person name="Klostermeier U.C."/>
            <person name="Beiko R.G."/>
            <person name="Rosenstiel P."/>
            <person name="Hippler M."/>
            <person name="Laroche J."/>
        </authorList>
    </citation>
    <scope>NUCLEOTIDE SEQUENCE [LARGE SCALE GENOMIC DNA]</scope>
    <source>
        <strain evidence="2 3">CCMP1005</strain>
    </source>
</reference>
<dbReference type="EMBL" id="AGNL01015378">
    <property type="protein sequence ID" value="EJK65909.1"/>
    <property type="molecule type" value="Genomic_DNA"/>
</dbReference>
<dbReference type="Proteomes" id="UP000266841">
    <property type="component" value="Unassembled WGS sequence"/>
</dbReference>
<comment type="caution">
    <text evidence="2">The sequence shown here is derived from an EMBL/GenBank/DDBJ whole genome shotgun (WGS) entry which is preliminary data.</text>
</comment>
<protein>
    <submittedName>
        <fullName evidence="2">Uncharacterized protein</fullName>
    </submittedName>
</protein>
<dbReference type="AlphaFoldDB" id="K0SLP2"/>
<organism evidence="2 3">
    <name type="scientific">Thalassiosira oceanica</name>
    <name type="common">Marine diatom</name>
    <dbReference type="NCBI Taxonomy" id="159749"/>
    <lineage>
        <taxon>Eukaryota</taxon>
        <taxon>Sar</taxon>
        <taxon>Stramenopiles</taxon>
        <taxon>Ochrophyta</taxon>
        <taxon>Bacillariophyta</taxon>
        <taxon>Coscinodiscophyceae</taxon>
        <taxon>Thalassiosirophycidae</taxon>
        <taxon>Thalassiosirales</taxon>
        <taxon>Thalassiosiraceae</taxon>
        <taxon>Thalassiosira</taxon>
    </lineage>
</organism>
<accession>K0SLP2</accession>
<sequence length="116" mass="12667">MEALFADKDDTHKVRALHGHFDRDKDGFLNHSELRGLQLLTSGNDMSREQYVLVCKSLACDPNKGLCVNALKVVYAAEGTDIDEDYAKVCPTVETKTHGGEDDVIEVGENGVDISG</sequence>
<keyword evidence="3" id="KW-1185">Reference proteome</keyword>
<evidence type="ECO:0000313" key="2">
    <source>
        <dbReference type="EMBL" id="EJK65909.1"/>
    </source>
</evidence>
<dbReference type="InterPro" id="IPR018247">
    <property type="entry name" value="EF_Hand_1_Ca_BS"/>
</dbReference>
<dbReference type="InterPro" id="IPR011992">
    <property type="entry name" value="EF-hand-dom_pair"/>
</dbReference>
<dbReference type="PROSITE" id="PS00018">
    <property type="entry name" value="EF_HAND_1"/>
    <property type="match status" value="1"/>
</dbReference>
<dbReference type="SUPFAM" id="SSF47473">
    <property type="entry name" value="EF-hand"/>
    <property type="match status" value="1"/>
</dbReference>
<proteinExistence type="predicted"/>
<keyword evidence="1" id="KW-0106">Calcium</keyword>
<evidence type="ECO:0000256" key="1">
    <source>
        <dbReference type="ARBA" id="ARBA00022837"/>
    </source>
</evidence>